<dbReference type="InterPro" id="IPR032675">
    <property type="entry name" value="LRR_dom_sf"/>
</dbReference>
<keyword evidence="3" id="KW-1185">Reference proteome</keyword>
<dbReference type="SUPFAM" id="SSF52047">
    <property type="entry name" value="RNI-like"/>
    <property type="match status" value="1"/>
</dbReference>
<dbReference type="AlphaFoldDB" id="A0A8K0XTS4"/>
<protein>
    <recommendedName>
        <fullName evidence="4">F-box domain-containing protein</fullName>
    </recommendedName>
</protein>
<dbReference type="EMBL" id="JAEVFJ010000004">
    <property type="protein sequence ID" value="KAH8105180.1"/>
    <property type="molecule type" value="Genomic_DNA"/>
</dbReference>
<dbReference type="OrthoDB" id="3026011at2759"/>
<evidence type="ECO:0000313" key="2">
    <source>
        <dbReference type="EMBL" id="KAH8105180.1"/>
    </source>
</evidence>
<dbReference type="Gene3D" id="3.80.10.10">
    <property type="entry name" value="Ribonuclease Inhibitor"/>
    <property type="match status" value="1"/>
</dbReference>
<comment type="caution">
    <text evidence="2">The sequence shown here is derived from an EMBL/GenBank/DDBJ whole genome shotgun (WGS) entry which is preliminary data.</text>
</comment>
<gene>
    <name evidence="2" type="ORF">BXZ70DRAFT_509458</name>
</gene>
<feature type="region of interest" description="Disordered" evidence="1">
    <location>
        <begin position="1"/>
        <end position="27"/>
    </location>
</feature>
<reference evidence="2" key="1">
    <citation type="journal article" date="2021" name="New Phytol.">
        <title>Evolutionary innovations through gain and loss of genes in the ectomycorrhizal Boletales.</title>
        <authorList>
            <person name="Wu G."/>
            <person name="Miyauchi S."/>
            <person name="Morin E."/>
            <person name="Kuo A."/>
            <person name="Drula E."/>
            <person name="Varga T."/>
            <person name="Kohler A."/>
            <person name="Feng B."/>
            <person name="Cao Y."/>
            <person name="Lipzen A."/>
            <person name="Daum C."/>
            <person name="Hundley H."/>
            <person name="Pangilinan J."/>
            <person name="Johnson J."/>
            <person name="Barry K."/>
            <person name="LaButti K."/>
            <person name="Ng V."/>
            <person name="Ahrendt S."/>
            <person name="Min B."/>
            <person name="Choi I.G."/>
            <person name="Park H."/>
            <person name="Plett J.M."/>
            <person name="Magnuson J."/>
            <person name="Spatafora J.W."/>
            <person name="Nagy L.G."/>
            <person name="Henrissat B."/>
            <person name="Grigoriev I.V."/>
            <person name="Yang Z.L."/>
            <person name="Xu J."/>
            <person name="Martin F.M."/>
        </authorList>
    </citation>
    <scope>NUCLEOTIDE SEQUENCE</scope>
    <source>
        <strain evidence="2">KKN 215</strain>
    </source>
</reference>
<dbReference type="Proteomes" id="UP000813824">
    <property type="component" value="Unassembled WGS sequence"/>
</dbReference>
<evidence type="ECO:0008006" key="4">
    <source>
        <dbReference type="Google" id="ProtNLM"/>
    </source>
</evidence>
<accession>A0A8K0XTS4</accession>
<feature type="compositionally biased region" description="Polar residues" evidence="1">
    <location>
        <begin position="1"/>
        <end position="15"/>
    </location>
</feature>
<name>A0A8K0XTS4_9AGAR</name>
<sequence>MDDSSSSVTTITGSPAGSGISESDVAGIDRDHPLPPEIWLLISQHLPSDDSSPLHNLILANKSFRGLLQPLLFTNFDLHLLASFKSDGGVKYFQSCTYQRRSLARLDFFSSPRLASHVRSIHLRTTTVGHAQSGVVHSIDPKALLYPLMEKLSQFSRLESLSVLFWPIDGFVIRHLFTTTSLTSLSIQVHPDSSPPDHADLDAIGQTSFRLKDLTIGLGFKLTGILSHPWWSRLLSPALHSIELTNIGAADRFLSHLASHAHPSASLPSLRLLKISNPPPKYLSHIFRECPALETLEISAGVLRVAQMGDVSLIPNGTVPNLTSIRGPWPYMKAYLNHPSIRKLHFALRRSLALPQLEIVHSLRPELTTVQLDLMDLYGSRFTEIATLVLSKFRSLENFILSVFAPITQEDIEKIRDLFFNPSELDPAPTLRTVHIAAADADFLSSSSDAITPEAISLFREKCPLLTMLRLSSSNRCFEWSRVRC</sequence>
<organism evidence="2 3">
    <name type="scientific">Cristinia sonorae</name>
    <dbReference type="NCBI Taxonomy" id="1940300"/>
    <lineage>
        <taxon>Eukaryota</taxon>
        <taxon>Fungi</taxon>
        <taxon>Dikarya</taxon>
        <taxon>Basidiomycota</taxon>
        <taxon>Agaricomycotina</taxon>
        <taxon>Agaricomycetes</taxon>
        <taxon>Agaricomycetidae</taxon>
        <taxon>Agaricales</taxon>
        <taxon>Pleurotineae</taxon>
        <taxon>Stephanosporaceae</taxon>
        <taxon>Cristinia</taxon>
    </lineage>
</organism>
<evidence type="ECO:0000313" key="3">
    <source>
        <dbReference type="Proteomes" id="UP000813824"/>
    </source>
</evidence>
<proteinExistence type="predicted"/>
<evidence type="ECO:0000256" key="1">
    <source>
        <dbReference type="SAM" id="MobiDB-lite"/>
    </source>
</evidence>